<dbReference type="GO" id="GO:0003700">
    <property type="term" value="F:DNA-binding transcription factor activity"/>
    <property type="evidence" value="ECO:0007669"/>
    <property type="project" value="InterPro"/>
</dbReference>
<accession>B4VVJ9</accession>
<dbReference type="eggNOG" id="COG0735">
    <property type="taxonomic scope" value="Bacteria"/>
</dbReference>
<dbReference type="InterPro" id="IPR002481">
    <property type="entry name" value="FUR"/>
</dbReference>
<evidence type="ECO:0000313" key="9">
    <source>
        <dbReference type="EMBL" id="EDX73937.1"/>
    </source>
</evidence>
<comment type="cofactor">
    <cofactor evidence="8">
        <name>Mn(2+)</name>
        <dbReference type="ChEBI" id="CHEBI:29035"/>
    </cofactor>
    <cofactor evidence="8">
        <name>Fe(2+)</name>
        <dbReference type="ChEBI" id="CHEBI:29033"/>
    </cofactor>
    <text evidence="8">Binds 1 Mn(2+) or Fe(2+) ion per subunit.</text>
</comment>
<evidence type="ECO:0000256" key="4">
    <source>
        <dbReference type="ARBA" id="ARBA00023015"/>
    </source>
</evidence>
<dbReference type="HOGENOM" id="CLU_096072_3_1_3"/>
<evidence type="ECO:0000256" key="6">
    <source>
        <dbReference type="ARBA" id="ARBA00023163"/>
    </source>
</evidence>
<evidence type="ECO:0000256" key="8">
    <source>
        <dbReference type="PIRSR" id="PIRSR602481-2"/>
    </source>
</evidence>
<dbReference type="RefSeq" id="WP_006102699.1">
    <property type="nucleotide sequence ID" value="NZ_DS989855.1"/>
</dbReference>
<keyword evidence="4" id="KW-0805">Transcription regulation</keyword>
<evidence type="ECO:0000256" key="7">
    <source>
        <dbReference type="PIRSR" id="PIRSR602481-1"/>
    </source>
</evidence>
<dbReference type="AlphaFoldDB" id="B4VVJ9"/>
<dbReference type="GO" id="GO:1900376">
    <property type="term" value="P:regulation of secondary metabolite biosynthetic process"/>
    <property type="evidence" value="ECO:0007669"/>
    <property type="project" value="TreeGrafter"/>
</dbReference>
<dbReference type="EMBL" id="DS989855">
    <property type="protein sequence ID" value="EDX73937.1"/>
    <property type="molecule type" value="Genomic_DNA"/>
</dbReference>
<dbReference type="GO" id="GO:0008270">
    <property type="term" value="F:zinc ion binding"/>
    <property type="evidence" value="ECO:0007669"/>
    <property type="project" value="TreeGrafter"/>
</dbReference>
<dbReference type="InterPro" id="IPR036388">
    <property type="entry name" value="WH-like_DNA-bd_sf"/>
</dbReference>
<keyword evidence="8" id="KW-0408">Iron</keyword>
<dbReference type="GO" id="GO:0045892">
    <property type="term" value="P:negative regulation of DNA-templated transcription"/>
    <property type="evidence" value="ECO:0007669"/>
    <property type="project" value="TreeGrafter"/>
</dbReference>
<evidence type="ECO:0000256" key="5">
    <source>
        <dbReference type="ARBA" id="ARBA00023125"/>
    </source>
</evidence>
<proteinExistence type="inferred from homology"/>
<feature type="binding site" evidence="7">
    <location>
        <position position="142"/>
    </location>
    <ligand>
        <name>Zn(2+)</name>
        <dbReference type="ChEBI" id="CHEBI:29105"/>
    </ligand>
</feature>
<comment type="cofactor">
    <cofactor evidence="7">
        <name>Zn(2+)</name>
        <dbReference type="ChEBI" id="CHEBI:29105"/>
    </cofactor>
    <text evidence="7">Binds 1 zinc ion per subunit.</text>
</comment>
<keyword evidence="5" id="KW-0238">DNA-binding</keyword>
<dbReference type="InterPro" id="IPR036390">
    <property type="entry name" value="WH_DNA-bd_sf"/>
</dbReference>
<dbReference type="PANTHER" id="PTHR33202">
    <property type="entry name" value="ZINC UPTAKE REGULATION PROTEIN"/>
    <property type="match status" value="1"/>
</dbReference>
<organism evidence="9 10">
    <name type="scientific">Coleofasciculus chthonoplastes PCC 7420</name>
    <dbReference type="NCBI Taxonomy" id="118168"/>
    <lineage>
        <taxon>Bacteria</taxon>
        <taxon>Bacillati</taxon>
        <taxon>Cyanobacteriota</taxon>
        <taxon>Cyanophyceae</taxon>
        <taxon>Coleofasciculales</taxon>
        <taxon>Coleofasciculaceae</taxon>
        <taxon>Coleofasciculus</taxon>
    </lineage>
</organism>
<protein>
    <submittedName>
        <fullName evidence="9">Transcriptional regulator, Fur family</fullName>
    </submittedName>
</protein>
<feature type="binding site" evidence="7">
    <location>
        <position position="102"/>
    </location>
    <ligand>
        <name>Zn(2+)</name>
        <dbReference type="ChEBI" id="CHEBI:29105"/>
    </ligand>
</feature>
<evidence type="ECO:0000256" key="1">
    <source>
        <dbReference type="ARBA" id="ARBA00007957"/>
    </source>
</evidence>
<name>B4VVJ9_9CYAN</name>
<evidence type="ECO:0000256" key="3">
    <source>
        <dbReference type="ARBA" id="ARBA00022833"/>
    </source>
</evidence>
<keyword evidence="3 7" id="KW-0862">Zinc</keyword>
<dbReference type="CDD" id="cd07153">
    <property type="entry name" value="Fur_like"/>
    <property type="match status" value="1"/>
</dbReference>
<feature type="binding site" evidence="7">
    <location>
        <position position="105"/>
    </location>
    <ligand>
        <name>Zn(2+)</name>
        <dbReference type="ChEBI" id="CHEBI:29105"/>
    </ligand>
</feature>
<reference evidence="9 10" key="1">
    <citation type="submission" date="2008-07" db="EMBL/GenBank/DDBJ databases">
        <authorList>
            <person name="Tandeau de Marsac N."/>
            <person name="Ferriera S."/>
            <person name="Johnson J."/>
            <person name="Kravitz S."/>
            <person name="Beeson K."/>
            <person name="Sutton G."/>
            <person name="Rogers Y.-H."/>
            <person name="Friedman R."/>
            <person name="Frazier M."/>
            <person name="Venter J.C."/>
        </authorList>
    </citation>
    <scope>NUCLEOTIDE SEQUENCE [LARGE SCALE GENOMIC DNA]</scope>
    <source>
        <strain evidence="9 10">PCC 7420</strain>
    </source>
</reference>
<dbReference type="Gene3D" id="1.10.10.10">
    <property type="entry name" value="Winged helix-like DNA-binding domain superfamily/Winged helix DNA-binding domain"/>
    <property type="match status" value="1"/>
</dbReference>
<dbReference type="OrthoDB" id="8659436at2"/>
<dbReference type="InterPro" id="IPR043135">
    <property type="entry name" value="Fur_C"/>
</dbReference>
<sequence length="165" mass="19263">MREVLTANSLKLALNRRNLRMTPQRETILQVFQELPPGEHLSVEELHDWLEEQGKNISLSTVYRTVKLMVRIGVLRELELAEGHKHYELNYSGLKHHHHLVCLQCHQTIEFKDSSILKISQQQARDENVELLDCQLTLHAVCLEAVRQGWPLLLPRNWSCPRYGD</sequence>
<dbReference type="STRING" id="118168.MC7420_5817"/>
<dbReference type="GO" id="GO:0000976">
    <property type="term" value="F:transcription cis-regulatory region binding"/>
    <property type="evidence" value="ECO:0007669"/>
    <property type="project" value="TreeGrafter"/>
</dbReference>
<dbReference type="SUPFAM" id="SSF46785">
    <property type="entry name" value="Winged helix' DNA-binding domain"/>
    <property type="match status" value="1"/>
</dbReference>
<dbReference type="Pfam" id="PF01475">
    <property type="entry name" value="FUR"/>
    <property type="match status" value="1"/>
</dbReference>
<evidence type="ECO:0000313" key="10">
    <source>
        <dbReference type="Proteomes" id="UP000003835"/>
    </source>
</evidence>
<keyword evidence="10" id="KW-1185">Reference proteome</keyword>
<keyword evidence="2" id="KW-0678">Repressor</keyword>
<keyword evidence="7" id="KW-0479">Metal-binding</keyword>
<dbReference type="Gene3D" id="3.30.1490.190">
    <property type="match status" value="1"/>
</dbReference>
<feature type="binding site" evidence="8">
    <location>
        <position position="96"/>
    </location>
    <ligand>
        <name>Fe cation</name>
        <dbReference type="ChEBI" id="CHEBI:24875"/>
    </ligand>
</feature>
<comment type="similarity">
    <text evidence="1">Belongs to the Fur family.</text>
</comment>
<keyword evidence="6" id="KW-0804">Transcription</keyword>
<dbReference type="Proteomes" id="UP000003835">
    <property type="component" value="Unassembled WGS sequence"/>
</dbReference>
<gene>
    <name evidence="9" type="ORF">MC7420_5817</name>
</gene>
<dbReference type="PANTHER" id="PTHR33202:SF19">
    <property type="entry name" value="FERRIC UPTAKE REGULATION PROTEIN"/>
    <property type="match status" value="1"/>
</dbReference>
<evidence type="ECO:0000256" key="2">
    <source>
        <dbReference type="ARBA" id="ARBA00022491"/>
    </source>
</evidence>